<dbReference type="InterPro" id="IPR052363">
    <property type="entry name" value="LPS_export_LptC"/>
</dbReference>
<accession>A0A3D8MD03</accession>
<dbReference type="PIRSF" id="PIRSF028513">
    <property type="entry name" value="LptC"/>
    <property type="match status" value="1"/>
</dbReference>
<dbReference type="GO" id="GO:0005886">
    <property type="term" value="C:plasma membrane"/>
    <property type="evidence" value="ECO:0007669"/>
    <property type="project" value="UniProtKB-SubCell"/>
</dbReference>
<evidence type="ECO:0000256" key="3">
    <source>
        <dbReference type="ARBA" id="ARBA00022692"/>
    </source>
</evidence>
<evidence type="ECO:0000313" key="8">
    <source>
        <dbReference type="EMBL" id="RDV28109.1"/>
    </source>
</evidence>
<keyword evidence="4 6" id="KW-1133">Transmembrane helix</keyword>
<dbReference type="NCBIfam" id="TIGR04409">
    <property type="entry name" value="LptC_YrbK"/>
    <property type="match status" value="1"/>
</dbReference>
<keyword evidence="5 6" id="KW-0472">Membrane</keyword>
<dbReference type="AlphaFoldDB" id="A0A3D8MD03"/>
<organism evidence="8 9">
    <name type="scientific">Alteromonas aestuariivivens</name>
    <dbReference type="NCBI Taxonomy" id="1938339"/>
    <lineage>
        <taxon>Bacteria</taxon>
        <taxon>Pseudomonadati</taxon>
        <taxon>Pseudomonadota</taxon>
        <taxon>Gammaproteobacteria</taxon>
        <taxon>Alteromonadales</taxon>
        <taxon>Alteromonadaceae</taxon>
        <taxon>Alteromonas/Salinimonas group</taxon>
        <taxon>Alteromonas</taxon>
    </lineage>
</organism>
<keyword evidence="3 6" id="KW-0812">Transmembrane</keyword>
<comment type="subunit">
    <text evidence="6">Component of the lipopolysaccharide transport and assembly complex. Interacts with LptA and the LptBFG transporter complex.</text>
</comment>
<dbReference type="PANTHER" id="PTHR37481">
    <property type="entry name" value="LIPOPOLYSACCHARIDE EXPORT SYSTEM PROTEIN LPTC"/>
    <property type="match status" value="1"/>
</dbReference>
<dbReference type="HAMAP" id="MF_01915">
    <property type="entry name" value="LPS_assembly_LptC"/>
    <property type="match status" value="1"/>
</dbReference>
<evidence type="ECO:0000256" key="4">
    <source>
        <dbReference type="ARBA" id="ARBA00022989"/>
    </source>
</evidence>
<comment type="subcellular location">
    <subcellularLocation>
        <location evidence="6">Cell inner membrane</location>
        <topology evidence="6">Single-pass membrane protein</topology>
    </subcellularLocation>
</comment>
<evidence type="ECO:0000256" key="7">
    <source>
        <dbReference type="PIRNR" id="PIRNR028513"/>
    </source>
</evidence>
<dbReference type="GO" id="GO:0043165">
    <property type="term" value="P:Gram-negative-bacterium-type cell outer membrane assembly"/>
    <property type="evidence" value="ECO:0007669"/>
    <property type="project" value="UniProtKB-UniRule"/>
</dbReference>
<name>A0A3D8MD03_9ALTE</name>
<dbReference type="GO" id="GO:0030288">
    <property type="term" value="C:outer membrane-bounded periplasmic space"/>
    <property type="evidence" value="ECO:0007669"/>
    <property type="project" value="TreeGrafter"/>
</dbReference>
<evidence type="ECO:0000313" key="9">
    <source>
        <dbReference type="Proteomes" id="UP000256561"/>
    </source>
</evidence>
<keyword evidence="9" id="KW-1185">Reference proteome</keyword>
<dbReference type="Gene3D" id="2.60.450.10">
    <property type="entry name" value="Lipopolysaccharide (LPS) transport protein A like domain"/>
    <property type="match status" value="1"/>
</dbReference>
<comment type="function">
    <text evidence="6">Involved in the assembly of lipopolysaccharide (LPS). Required for the translocation of LPS from the inner membrane to the outer membrane. Facilitates the transfer of LPS from the inner membrane to the periplasmic protein LptA. Could be a docking site for LptA.</text>
</comment>
<sequence>MSRLGISIAVLFMLVLLLYVPVWMEDEPADNVRQGVDALRPAYRAKNLTTTLYGNDGKLNHQVFASAMEHYDQLGFVMFQQPEYTLYADVGTHPWKVTADEGTLYDDNLIQLESQVVIENLNPDDLVGRVTTDYIQINLDTKMMTSDQPVEISGVEYLIRSNGFTADLNTRQYELIDHVQTIYAPNP</sequence>
<evidence type="ECO:0000256" key="6">
    <source>
        <dbReference type="HAMAP-Rule" id="MF_01915"/>
    </source>
</evidence>
<comment type="function">
    <text evidence="7">Required for the translocation of lipopolysaccharide (LPS) from the inner membrane to the outer membrane.</text>
</comment>
<keyword evidence="2 6" id="KW-0997">Cell inner membrane</keyword>
<comment type="similarity">
    <text evidence="6 7">Belongs to the LptC family.</text>
</comment>
<dbReference type="RefSeq" id="WP_115592067.1">
    <property type="nucleotide sequence ID" value="NZ_QRHA01000002.1"/>
</dbReference>
<keyword evidence="1 6" id="KW-1003">Cell membrane</keyword>
<protein>
    <recommendedName>
        <fullName evidence="6 7">Lipopolysaccharide export system protein LptC</fullName>
    </recommendedName>
</protein>
<evidence type="ECO:0000256" key="1">
    <source>
        <dbReference type="ARBA" id="ARBA00022475"/>
    </source>
</evidence>
<comment type="caution">
    <text evidence="8">The sequence shown here is derived from an EMBL/GenBank/DDBJ whole genome shotgun (WGS) entry which is preliminary data.</text>
</comment>
<dbReference type="OrthoDB" id="6193381at2"/>
<dbReference type="PANTHER" id="PTHR37481:SF1">
    <property type="entry name" value="LIPOPOLYSACCHARIDE EXPORT SYSTEM PROTEIN LPTC"/>
    <property type="match status" value="1"/>
</dbReference>
<dbReference type="EMBL" id="QRHA01000002">
    <property type="protein sequence ID" value="RDV28109.1"/>
    <property type="molecule type" value="Genomic_DNA"/>
</dbReference>
<dbReference type="GO" id="GO:0017089">
    <property type="term" value="F:glycolipid transfer activity"/>
    <property type="evidence" value="ECO:0007669"/>
    <property type="project" value="TreeGrafter"/>
</dbReference>
<reference evidence="9" key="1">
    <citation type="submission" date="2018-08" db="EMBL/GenBank/DDBJ databases">
        <authorList>
            <person name="Zhang J."/>
            <person name="Du Z.-J."/>
        </authorList>
    </citation>
    <scope>NUCLEOTIDE SEQUENCE [LARGE SCALE GENOMIC DNA]</scope>
    <source>
        <strain evidence="9">KCTC 52655</strain>
    </source>
</reference>
<evidence type="ECO:0000256" key="5">
    <source>
        <dbReference type="ARBA" id="ARBA00023136"/>
    </source>
</evidence>
<dbReference type="InterPro" id="IPR026265">
    <property type="entry name" value="LptC"/>
</dbReference>
<dbReference type="Proteomes" id="UP000256561">
    <property type="component" value="Unassembled WGS sequence"/>
</dbReference>
<dbReference type="GO" id="GO:0015221">
    <property type="term" value="F:lipopolysaccharide transmembrane transporter activity"/>
    <property type="evidence" value="ECO:0007669"/>
    <property type="project" value="InterPro"/>
</dbReference>
<dbReference type="InterPro" id="IPR010664">
    <property type="entry name" value="LipoPS_assembly_LptC-rel"/>
</dbReference>
<gene>
    <name evidence="6 8" type="primary">lptC</name>
    <name evidence="8" type="ORF">DXV75_03860</name>
</gene>
<proteinExistence type="inferred from homology"/>
<dbReference type="Pfam" id="PF06835">
    <property type="entry name" value="LptC"/>
    <property type="match status" value="1"/>
</dbReference>
<evidence type="ECO:0000256" key="2">
    <source>
        <dbReference type="ARBA" id="ARBA00022519"/>
    </source>
</evidence>